<dbReference type="AlphaFoldDB" id="A0A8T0RDZ0"/>
<protein>
    <submittedName>
        <fullName evidence="1">Uncharacterized protein</fullName>
    </submittedName>
</protein>
<sequence length="119" mass="13456">MLGGEHLHVRCCAYILYILVQDGMRIIHSAIQKIHELLKHIDSSPSRLQVFNAIANGKGLASRFGIYLYIPTRWNSTYKMIREALLYKAVLNTYATKFVEVGPSEEVSMEGGLTNDLLE</sequence>
<reference evidence="1" key="1">
    <citation type="submission" date="2020-05" db="EMBL/GenBank/DDBJ databases">
        <title>WGS assembly of Panicum virgatum.</title>
        <authorList>
            <person name="Lovell J.T."/>
            <person name="Jenkins J."/>
            <person name="Shu S."/>
            <person name="Juenger T.E."/>
            <person name="Schmutz J."/>
        </authorList>
    </citation>
    <scope>NUCLEOTIDE SEQUENCE</scope>
    <source>
        <strain evidence="1">AP13</strain>
    </source>
</reference>
<evidence type="ECO:0000313" key="1">
    <source>
        <dbReference type="EMBL" id="KAG2583416.1"/>
    </source>
</evidence>
<proteinExistence type="predicted"/>
<dbReference type="InterPro" id="IPR052035">
    <property type="entry name" value="ZnF_BED_domain_contain"/>
</dbReference>
<dbReference type="PANTHER" id="PTHR46481:SF5">
    <property type="entry name" value="OS08G0393150 PROTEIN"/>
    <property type="match status" value="1"/>
</dbReference>
<dbReference type="Proteomes" id="UP000823388">
    <property type="component" value="Chromosome 6K"/>
</dbReference>
<keyword evidence="2" id="KW-1185">Reference proteome</keyword>
<organism evidence="1 2">
    <name type="scientific">Panicum virgatum</name>
    <name type="common">Blackwell switchgrass</name>
    <dbReference type="NCBI Taxonomy" id="38727"/>
    <lineage>
        <taxon>Eukaryota</taxon>
        <taxon>Viridiplantae</taxon>
        <taxon>Streptophyta</taxon>
        <taxon>Embryophyta</taxon>
        <taxon>Tracheophyta</taxon>
        <taxon>Spermatophyta</taxon>
        <taxon>Magnoliopsida</taxon>
        <taxon>Liliopsida</taxon>
        <taxon>Poales</taxon>
        <taxon>Poaceae</taxon>
        <taxon>PACMAD clade</taxon>
        <taxon>Panicoideae</taxon>
        <taxon>Panicodae</taxon>
        <taxon>Paniceae</taxon>
        <taxon>Panicinae</taxon>
        <taxon>Panicum</taxon>
        <taxon>Panicum sect. Hiantes</taxon>
    </lineage>
</organism>
<dbReference type="InterPro" id="IPR012337">
    <property type="entry name" value="RNaseH-like_sf"/>
</dbReference>
<accession>A0A8T0RDZ0</accession>
<dbReference type="SUPFAM" id="SSF53098">
    <property type="entry name" value="Ribonuclease H-like"/>
    <property type="match status" value="1"/>
</dbReference>
<comment type="caution">
    <text evidence="1">The sequence shown here is derived from an EMBL/GenBank/DDBJ whole genome shotgun (WGS) entry which is preliminary data.</text>
</comment>
<name>A0A8T0RDZ0_PANVG</name>
<dbReference type="EMBL" id="CM029047">
    <property type="protein sequence ID" value="KAG2583416.1"/>
    <property type="molecule type" value="Genomic_DNA"/>
</dbReference>
<dbReference type="PANTHER" id="PTHR46481">
    <property type="entry name" value="ZINC FINGER BED DOMAIN-CONTAINING PROTEIN 4"/>
    <property type="match status" value="1"/>
</dbReference>
<gene>
    <name evidence="1" type="ORF">PVAP13_6KG302100</name>
</gene>
<evidence type="ECO:0000313" key="2">
    <source>
        <dbReference type="Proteomes" id="UP000823388"/>
    </source>
</evidence>